<dbReference type="InterPro" id="IPR042099">
    <property type="entry name" value="ANL_N_sf"/>
</dbReference>
<dbReference type="Pfam" id="PF04443">
    <property type="entry name" value="LuxE"/>
    <property type="match status" value="1"/>
</dbReference>
<dbReference type="Proteomes" id="UP000824267">
    <property type="component" value="Unassembled WGS sequence"/>
</dbReference>
<dbReference type="Gene3D" id="3.40.50.12780">
    <property type="entry name" value="N-terminal domain of ligase-like"/>
    <property type="match status" value="1"/>
</dbReference>
<keyword evidence="2" id="KW-0808">Transferase</keyword>
<proteinExistence type="predicted"/>
<evidence type="ECO:0000313" key="2">
    <source>
        <dbReference type="EMBL" id="HIW86863.1"/>
    </source>
</evidence>
<reference evidence="2" key="2">
    <citation type="submission" date="2021-04" db="EMBL/GenBank/DDBJ databases">
        <authorList>
            <person name="Gilroy R."/>
        </authorList>
    </citation>
    <scope>NUCLEOTIDE SEQUENCE</scope>
    <source>
        <strain evidence="2">Gambia16-930</strain>
    </source>
</reference>
<protein>
    <submittedName>
        <fullName evidence="2">Acyltransferase</fullName>
    </submittedName>
</protein>
<accession>A0A9D1UGU7</accession>
<sequence length="327" mass="37862">MNKLTERIFKIHSEEDFQKSALEIFEYQYNNNKVYHKWCDLLNKNTGNVKKTEDIPFLPIRFFKTHEVVSFTQKPIHFFKSSGTTMSQPSRHFIKDFGIYEESSRRSFQQFFGKVEDYCFLALLPNYQQQGNSSLVYMINHFINRSLYSQSGFYSYDLDEIRNLIMECEHKTIPTILFGVTYALLDLIEKYSFELKHTTVFETGGMKGRRKEMPKSELHSILAEGFGIKSIASEYGMCELFSQAYSKSDGIFYTPNQMKVVITETEDPFTFCKCGKTGVINVIDLANINTCSFIATEDLGRSTKDGGFEIMGRVDNSDIRGCNLMYE</sequence>
<dbReference type="GO" id="GO:0016746">
    <property type="term" value="F:acyltransferase activity"/>
    <property type="evidence" value="ECO:0007669"/>
    <property type="project" value="UniProtKB-KW"/>
</dbReference>
<organism evidence="2 3">
    <name type="scientific">Candidatus Onthomorpha intestinigallinarum</name>
    <dbReference type="NCBI Taxonomy" id="2840880"/>
    <lineage>
        <taxon>Bacteria</taxon>
        <taxon>Pseudomonadati</taxon>
        <taxon>Bacteroidota</taxon>
        <taxon>Bacteroidia</taxon>
        <taxon>Bacteroidales</taxon>
        <taxon>Candidatus Onthomorpha</taxon>
    </lineage>
</organism>
<evidence type="ECO:0000313" key="3">
    <source>
        <dbReference type="Proteomes" id="UP000824267"/>
    </source>
</evidence>
<keyword evidence="2" id="KW-0012">Acyltransferase</keyword>
<comment type="caution">
    <text evidence="2">The sequence shown here is derived from an EMBL/GenBank/DDBJ whole genome shotgun (WGS) entry which is preliminary data.</text>
</comment>
<dbReference type="GO" id="GO:0047474">
    <property type="term" value="F:long-chain fatty acid--protein ligase activity"/>
    <property type="evidence" value="ECO:0007669"/>
    <property type="project" value="InterPro"/>
</dbReference>
<feature type="domain" description="Acyl-protein synthetase LuxE" evidence="1">
    <location>
        <begin position="16"/>
        <end position="324"/>
    </location>
</feature>
<dbReference type="EMBL" id="DXGG01000040">
    <property type="protein sequence ID" value="HIW86863.1"/>
    <property type="molecule type" value="Genomic_DNA"/>
</dbReference>
<dbReference type="AlphaFoldDB" id="A0A9D1UGU7"/>
<dbReference type="InterPro" id="IPR007534">
    <property type="entry name" value="LuxE"/>
</dbReference>
<dbReference type="GO" id="GO:0008218">
    <property type="term" value="P:bioluminescence"/>
    <property type="evidence" value="ECO:0007669"/>
    <property type="project" value="InterPro"/>
</dbReference>
<reference evidence="2" key="1">
    <citation type="journal article" date="2021" name="PeerJ">
        <title>Extensive microbial diversity within the chicken gut microbiome revealed by metagenomics and culture.</title>
        <authorList>
            <person name="Gilroy R."/>
            <person name="Ravi A."/>
            <person name="Getino M."/>
            <person name="Pursley I."/>
            <person name="Horton D.L."/>
            <person name="Alikhan N.F."/>
            <person name="Baker D."/>
            <person name="Gharbi K."/>
            <person name="Hall N."/>
            <person name="Watson M."/>
            <person name="Adriaenssens E.M."/>
            <person name="Foster-Nyarko E."/>
            <person name="Jarju S."/>
            <person name="Secka A."/>
            <person name="Antonio M."/>
            <person name="Oren A."/>
            <person name="Chaudhuri R.R."/>
            <person name="La Ragione R."/>
            <person name="Hildebrand F."/>
            <person name="Pallen M.J."/>
        </authorList>
    </citation>
    <scope>NUCLEOTIDE SEQUENCE</scope>
    <source>
        <strain evidence="2">Gambia16-930</strain>
    </source>
</reference>
<dbReference type="SUPFAM" id="SSF56801">
    <property type="entry name" value="Acetyl-CoA synthetase-like"/>
    <property type="match status" value="1"/>
</dbReference>
<evidence type="ECO:0000259" key="1">
    <source>
        <dbReference type="Pfam" id="PF04443"/>
    </source>
</evidence>
<gene>
    <name evidence="2" type="ORF">IAC47_01105</name>
</gene>
<name>A0A9D1UGU7_9BACT</name>